<feature type="domain" description="Peptidase M1 membrane alanine aminopeptidase" evidence="1">
    <location>
        <begin position="2"/>
        <end position="40"/>
    </location>
</feature>
<dbReference type="GO" id="GO:0004177">
    <property type="term" value="F:aminopeptidase activity"/>
    <property type="evidence" value="ECO:0007669"/>
    <property type="project" value="UniProtKB-KW"/>
</dbReference>
<dbReference type="Gene3D" id="1.10.390.10">
    <property type="entry name" value="Neutral Protease Domain 2"/>
    <property type="match status" value="1"/>
</dbReference>
<accession>A0ABS2QAL8</accession>
<sequence length="73" mass="8628">MIDHEIAHQWFYGVVSNDPYNDAWLDEGFANFSEAVYVYSSNKLSPPYPYYPDRLKDTKQYPINYQDPDDIPC</sequence>
<reference evidence="2 3" key="1">
    <citation type="submission" date="2021-01" db="EMBL/GenBank/DDBJ databases">
        <title>Genomic Encyclopedia of Type Strains, Phase IV (KMG-IV): sequencing the most valuable type-strain genomes for metagenomic binning, comparative biology and taxonomic classification.</title>
        <authorList>
            <person name="Goeker M."/>
        </authorList>
    </citation>
    <scope>NUCLEOTIDE SEQUENCE [LARGE SCALE GENOMIC DNA]</scope>
    <source>
        <strain evidence="2 3">DSM 100968</strain>
    </source>
</reference>
<gene>
    <name evidence="2" type="ORF">JOC27_002128</name>
</gene>
<evidence type="ECO:0000259" key="1">
    <source>
        <dbReference type="Pfam" id="PF01433"/>
    </source>
</evidence>
<dbReference type="Pfam" id="PF01433">
    <property type="entry name" value="Peptidase_M1"/>
    <property type="match status" value="1"/>
</dbReference>
<keyword evidence="2" id="KW-0378">Hydrolase</keyword>
<protein>
    <submittedName>
        <fullName evidence="2">Aminopeptidase N</fullName>
    </submittedName>
</protein>
<comment type="caution">
    <text evidence="2">The sequence shown here is derived from an EMBL/GenBank/DDBJ whole genome shotgun (WGS) entry which is preliminary data.</text>
</comment>
<dbReference type="SUPFAM" id="SSF55486">
    <property type="entry name" value="Metalloproteases ('zincins'), catalytic domain"/>
    <property type="match status" value="1"/>
</dbReference>
<proteinExistence type="predicted"/>
<evidence type="ECO:0000313" key="3">
    <source>
        <dbReference type="Proteomes" id="UP000823201"/>
    </source>
</evidence>
<dbReference type="EMBL" id="JAFBEV010000021">
    <property type="protein sequence ID" value="MBM7658666.1"/>
    <property type="molecule type" value="Genomic_DNA"/>
</dbReference>
<keyword evidence="2" id="KW-0031">Aminopeptidase</keyword>
<dbReference type="Proteomes" id="UP000823201">
    <property type="component" value="Unassembled WGS sequence"/>
</dbReference>
<dbReference type="InterPro" id="IPR027268">
    <property type="entry name" value="Peptidase_M4/M1_CTD_sf"/>
</dbReference>
<organism evidence="2 3">
    <name type="scientific">Sporolactobacillus spathodeae</name>
    <dbReference type="NCBI Taxonomy" id="1465502"/>
    <lineage>
        <taxon>Bacteria</taxon>
        <taxon>Bacillati</taxon>
        <taxon>Bacillota</taxon>
        <taxon>Bacilli</taxon>
        <taxon>Bacillales</taxon>
        <taxon>Sporolactobacillaceae</taxon>
        <taxon>Sporolactobacillus</taxon>
    </lineage>
</organism>
<name>A0ABS2QAL8_9BACL</name>
<evidence type="ECO:0000313" key="2">
    <source>
        <dbReference type="EMBL" id="MBM7658666.1"/>
    </source>
</evidence>
<keyword evidence="3" id="KW-1185">Reference proteome</keyword>
<keyword evidence="2" id="KW-0645">Protease</keyword>
<dbReference type="InterPro" id="IPR014782">
    <property type="entry name" value="Peptidase_M1_dom"/>
</dbReference>